<feature type="domain" description="PpiC" evidence="9">
    <location>
        <begin position="131"/>
        <end position="221"/>
    </location>
</feature>
<dbReference type="GO" id="GO:0016853">
    <property type="term" value="F:isomerase activity"/>
    <property type="evidence" value="ECO:0007669"/>
    <property type="project" value="UniProtKB-KW"/>
</dbReference>
<organism evidence="10 11">
    <name type="scientific">Uliginosibacterium aquaticum</name>
    <dbReference type="NCBI Taxonomy" id="2731212"/>
    <lineage>
        <taxon>Bacteria</taxon>
        <taxon>Pseudomonadati</taxon>
        <taxon>Pseudomonadota</taxon>
        <taxon>Betaproteobacteria</taxon>
        <taxon>Rhodocyclales</taxon>
        <taxon>Zoogloeaceae</taxon>
        <taxon>Uliginosibacterium</taxon>
    </lineage>
</organism>
<dbReference type="Pfam" id="PF13145">
    <property type="entry name" value="Rotamase_2"/>
    <property type="match status" value="1"/>
</dbReference>
<dbReference type="EMBL" id="JABCSC020000005">
    <property type="protein sequence ID" value="NSL56814.1"/>
    <property type="molecule type" value="Genomic_DNA"/>
</dbReference>
<dbReference type="Gene3D" id="3.10.50.40">
    <property type="match status" value="1"/>
</dbReference>
<reference evidence="10 11" key="1">
    <citation type="submission" date="2020-06" db="EMBL/GenBank/DDBJ databases">
        <title>Draft genome of Uliginosibacterium sp. IMCC34675.</title>
        <authorList>
            <person name="Song J."/>
        </authorList>
    </citation>
    <scope>NUCLEOTIDE SEQUENCE [LARGE SCALE GENOMIC DNA]</scope>
    <source>
        <strain evidence="10 11">IMCC34675</strain>
    </source>
</reference>
<evidence type="ECO:0000259" key="9">
    <source>
        <dbReference type="PROSITE" id="PS50198"/>
    </source>
</evidence>
<dbReference type="Gene3D" id="1.10.8.1040">
    <property type="match status" value="1"/>
</dbReference>
<name>A0ABX2IQ37_9RHOO</name>
<evidence type="ECO:0000256" key="3">
    <source>
        <dbReference type="ARBA" id="ARBA00013194"/>
    </source>
</evidence>
<evidence type="ECO:0000256" key="6">
    <source>
        <dbReference type="ARBA" id="ARBA00023235"/>
    </source>
</evidence>
<evidence type="ECO:0000256" key="1">
    <source>
        <dbReference type="ARBA" id="ARBA00000971"/>
    </source>
</evidence>
<evidence type="ECO:0000256" key="7">
    <source>
        <dbReference type="PROSITE-ProRule" id="PRU00278"/>
    </source>
</evidence>
<keyword evidence="5 7" id="KW-0697">Rotamase</keyword>
<evidence type="ECO:0000256" key="5">
    <source>
        <dbReference type="ARBA" id="ARBA00023110"/>
    </source>
</evidence>
<keyword evidence="6 7" id="KW-0413">Isomerase</keyword>
<evidence type="ECO:0000256" key="2">
    <source>
        <dbReference type="ARBA" id="ARBA00007656"/>
    </source>
</evidence>
<dbReference type="PANTHER" id="PTHR47245">
    <property type="entry name" value="PEPTIDYLPROLYL ISOMERASE"/>
    <property type="match status" value="1"/>
</dbReference>
<sequence length="260" mass="28126">MSAKLSCVALSLLLAAGVVQAQAQKPFAKVNGVTIPASIGELMIAEQVAQGAPNNEELRKAVKDELIRRELLAQEAKKSGLDKKPEVIARMDVARQGILVGGFINNWMKANPVSDASVRAEYDRRVKEMSGTEYKVRHIQVEKEEAAKAIIAKLQSGAKFEDLAKESVDAGSKDNGGDIGWVAPAGLPPAMGEALAKLEKGKFHALPVQSNFGYHVVKLEDSRQAVPPKYEEVQGNLRQGLEQQALSKYINSLMAKAKVE</sequence>
<dbReference type="Proteomes" id="UP000778523">
    <property type="component" value="Unassembled WGS sequence"/>
</dbReference>
<evidence type="ECO:0000256" key="4">
    <source>
        <dbReference type="ARBA" id="ARBA00022729"/>
    </source>
</evidence>
<dbReference type="EC" id="5.2.1.8" evidence="3"/>
<feature type="chain" id="PRO_5045422099" description="peptidylprolyl isomerase" evidence="8">
    <location>
        <begin position="22"/>
        <end position="260"/>
    </location>
</feature>
<keyword evidence="11" id="KW-1185">Reference proteome</keyword>
<gene>
    <name evidence="10" type="ORF">HJ583_017415</name>
</gene>
<dbReference type="PANTHER" id="PTHR47245:SF1">
    <property type="entry name" value="FOLDASE PROTEIN PRSA"/>
    <property type="match status" value="1"/>
</dbReference>
<dbReference type="RefSeq" id="WP_170023102.1">
    <property type="nucleotide sequence ID" value="NZ_JABCSC020000005.1"/>
</dbReference>
<dbReference type="InterPro" id="IPR046357">
    <property type="entry name" value="PPIase_dom_sf"/>
</dbReference>
<protein>
    <recommendedName>
        <fullName evidence="3">peptidylprolyl isomerase</fullName>
        <ecNumber evidence="3">5.2.1.8</ecNumber>
    </recommendedName>
</protein>
<dbReference type="PROSITE" id="PS50198">
    <property type="entry name" value="PPIC_PPIASE_2"/>
    <property type="match status" value="1"/>
</dbReference>
<dbReference type="InterPro" id="IPR050245">
    <property type="entry name" value="PrsA_foldase"/>
</dbReference>
<feature type="signal peptide" evidence="8">
    <location>
        <begin position="1"/>
        <end position="21"/>
    </location>
</feature>
<dbReference type="SUPFAM" id="SSF109998">
    <property type="entry name" value="Triger factor/SurA peptide-binding domain-like"/>
    <property type="match status" value="1"/>
</dbReference>
<proteinExistence type="inferred from homology"/>
<evidence type="ECO:0000313" key="11">
    <source>
        <dbReference type="Proteomes" id="UP000778523"/>
    </source>
</evidence>
<keyword evidence="4 8" id="KW-0732">Signal</keyword>
<comment type="caution">
    <text evidence="10">The sequence shown here is derived from an EMBL/GenBank/DDBJ whole genome shotgun (WGS) entry which is preliminary data.</text>
</comment>
<comment type="similarity">
    <text evidence="2">Belongs to the PpiC/parvulin rotamase family.</text>
</comment>
<comment type="catalytic activity">
    <reaction evidence="1">
        <text>[protein]-peptidylproline (omega=180) = [protein]-peptidylproline (omega=0)</text>
        <dbReference type="Rhea" id="RHEA:16237"/>
        <dbReference type="Rhea" id="RHEA-COMP:10747"/>
        <dbReference type="Rhea" id="RHEA-COMP:10748"/>
        <dbReference type="ChEBI" id="CHEBI:83833"/>
        <dbReference type="ChEBI" id="CHEBI:83834"/>
        <dbReference type="EC" id="5.2.1.8"/>
    </reaction>
</comment>
<evidence type="ECO:0000313" key="10">
    <source>
        <dbReference type="EMBL" id="NSL56814.1"/>
    </source>
</evidence>
<evidence type="ECO:0000256" key="8">
    <source>
        <dbReference type="SAM" id="SignalP"/>
    </source>
</evidence>
<accession>A0ABX2IQ37</accession>
<dbReference type="SUPFAM" id="SSF54534">
    <property type="entry name" value="FKBP-like"/>
    <property type="match status" value="1"/>
</dbReference>
<dbReference type="InterPro" id="IPR000297">
    <property type="entry name" value="PPIase_PpiC"/>
</dbReference>
<dbReference type="InterPro" id="IPR027304">
    <property type="entry name" value="Trigger_fact/SurA_dom_sf"/>
</dbReference>